<reference evidence="1" key="2">
    <citation type="journal article" date="2014" name="ISME J.">
        <title>Microbial stratification in low pH oxic and suboxic macroscopic growths along an acid mine drainage.</title>
        <authorList>
            <person name="Mendez-Garcia C."/>
            <person name="Mesa V."/>
            <person name="Sprenger R.R."/>
            <person name="Richter M."/>
            <person name="Diez M.S."/>
            <person name="Solano J."/>
            <person name="Bargiela R."/>
            <person name="Golyshina O.V."/>
            <person name="Manteca A."/>
            <person name="Ramos J.L."/>
            <person name="Gallego J.R."/>
            <person name="Llorente I."/>
            <person name="Martins Dos Santos V.A."/>
            <person name="Jensen O.N."/>
            <person name="Pelaez A.I."/>
            <person name="Sanchez J."/>
            <person name="Ferrer M."/>
        </authorList>
    </citation>
    <scope>NUCLEOTIDE SEQUENCE</scope>
</reference>
<dbReference type="EMBL" id="AUZZ01007478">
    <property type="protein sequence ID" value="EQD42339.1"/>
    <property type="molecule type" value="Genomic_DNA"/>
</dbReference>
<dbReference type="SUPFAM" id="SSF53098">
    <property type="entry name" value="Ribonuclease H-like"/>
    <property type="match status" value="1"/>
</dbReference>
<dbReference type="AlphaFoldDB" id="T1ANP9"/>
<dbReference type="InterPro" id="IPR012337">
    <property type="entry name" value="RNaseH-like_sf"/>
</dbReference>
<name>T1ANP9_9ZZZZ</name>
<dbReference type="PANTHER" id="PTHR33258:SF1">
    <property type="entry name" value="TRANSPOSASE INSL FOR INSERTION SEQUENCE ELEMENT IS186A-RELATED"/>
    <property type="match status" value="1"/>
</dbReference>
<proteinExistence type="predicted"/>
<evidence type="ECO:0000313" key="1">
    <source>
        <dbReference type="EMBL" id="EQD42339.1"/>
    </source>
</evidence>
<sequence>MLSSILLLGFFNSDIRSLRKLELFSQVPGVKQSLNVDRVCRSTLSEGLKLFDPSLLAPIDARDLPGLPNRHSLDPEFQNLYEKLMAFDGSYFRVPAQVLWALREKSNSRVPGRQVRLNLHYCIGTGNPAGLSVSGEDGDSEAQALLKTIVAGMIYIADRGIFSFAGVQGVVEGGAHFVFRLKTEVGFTCESERTLTPEDRASRVISDRIGHLKGSPHRLAPPMKV</sequence>
<organism evidence="1">
    <name type="scientific">mine drainage metagenome</name>
    <dbReference type="NCBI Taxonomy" id="410659"/>
    <lineage>
        <taxon>unclassified sequences</taxon>
        <taxon>metagenomes</taxon>
        <taxon>ecological metagenomes</taxon>
    </lineage>
</organism>
<comment type="caution">
    <text evidence="1">The sequence shown here is derived from an EMBL/GenBank/DDBJ whole genome shotgun (WGS) entry which is preliminary data.</text>
</comment>
<accession>T1ANP9</accession>
<feature type="non-terminal residue" evidence="1">
    <location>
        <position position="225"/>
    </location>
</feature>
<gene>
    <name evidence="1" type="ORF">B2A_10364</name>
</gene>
<dbReference type="PANTHER" id="PTHR33258">
    <property type="entry name" value="TRANSPOSASE INSL FOR INSERTION SEQUENCE ELEMENT IS186A-RELATED"/>
    <property type="match status" value="1"/>
</dbReference>
<protein>
    <submittedName>
        <fullName evidence="1">Transposase</fullName>
    </submittedName>
</protein>
<reference evidence="1" key="1">
    <citation type="submission" date="2013-08" db="EMBL/GenBank/DDBJ databases">
        <authorList>
            <person name="Mendez C."/>
            <person name="Richter M."/>
            <person name="Ferrer M."/>
            <person name="Sanchez J."/>
        </authorList>
    </citation>
    <scope>NUCLEOTIDE SEQUENCE</scope>
</reference>